<evidence type="ECO:0000313" key="6">
    <source>
        <dbReference type="Proteomes" id="UP000236743"/>
    </source>
</evidence>
<dbReference type="SUPFAM" id="SSF46785">
    <property type="entry name" value="Winged helix' DNA-binding domain"/>
    <property type="match status" value="1"/>
</dbReference>
<protein>
    <submittedName>
        <fullName evidence="5">Transcriptional regulator, GntR family</fullName>
    </submittedName>
</protein>
<dbReference type="Pfam" id="PF07729">
    <property type="entry name" value="FCD"/>
    <property type="match status" value="1"/>
</dbReference>
<keyword evidence="2" id="KW-0238">DNA-binding</keyword>
<dbReference type="PANTHER" id="PTHR43537:SF24">
    <property type="entry name" value="GLUCONATE OPERON TRANSCRIPTIONAL REPRESSOR"/>
    <property type="match status" value="1"/>
</dbReference>
<accession>A0A1H5S6Q0</accession>
<reference evidence="5 6" key="1">
    <citation type="submission" date="2016-10" db="EMBL/GenBank/DDBJ databases">
        <authorList>
            <person name="de Groot N.N."/>
        </authorList>
    </citation>
    <scope>NUCLEOTIDE SEQUENCE [LARGE SCALE GENOMIC DNA]</scope>
    <source>
        <strain evidence="5 6">DSM 26656</strain>
    </source>
</reference>
<dbReference type="SMART" id="SM00895">
    <property type="entry name" value="FCD"/>
    <property type="match status" value="1"/>
</dbReference>
<dbReference type="CDD" id="cd07377">
    <property type="entry name" value="WHTH_GntR"/>
    <property type="match status" value="1"/>
</dbReference>
<dbReference type="PRINTS" id="PR00035">
    <property type="entry name" value="HTHGNTR"/>
</dbReference>
<dbReference type="EMBL" id="FNUY01000001">
    <property type="protein sequence ID" value="SEF46100.1"/>
    <property type="molecule type" value="Genomic_DNA"/>
</dbReference>
<dbReference type="InterPro" id="IPR036388">
    <property type="entry name" value="WH-like_DNA-bd_sf"/>
</dbReference>
<dbReference type="GO" id="GO:0003700">
    <property type="term" value="F:DNA-binding transcription factor activity"/>
    <property type="evidence" value="ECO:0007669"/>
    <property type="project" value="InterPro"/>
</dbReference>
<name>A0A1H5S6Q0_9HYPH</name>
<keyword evidence="1" id="KW-0805">Transcription regulation</keyword>
<dbReference type="PANTHER" id="PTHR43537">
    <property type="entry name" value="TRANSCRIPTIONAL REGULATOR, GNTR FAMILY"/>
    <property type="match status" value="1"/>
</dbReference>
<gene>
    <name evidence="5" type="ORF">SAMN04488115_101156</name>
</gene>
<dbReference type="InterPro" id="IPR008920">
    <property type="entry name" value="TF_FadR/GntR_C"/>
</dbReference>
<keyword evidence="3" id="KW-0804">Transcription</keyword>
<evidence type="ECO:0000256" key="3">
    <source>
        <dbReference type="ARBA" id="ARBA00023163"/>
    </source>
</evidence>
<sequence>MNEPVPSLDQIRQIKISDQVASYIVQLIADGQLAPGDDLPSESELARRFGVGRPAVREATNALAGRGLIAITSGRGPKVLPLTKGSFADLFTHGLATRQVSMIQVLDVRRGLEEVAAELAALNRTEDEAATLRDLADLMVEAHGDVSRFSPIDVLFHRTLAVATRNILLSSMLSGIADVARESTRTGLAYARTDAEWDVILAVHRNTAAAVIAGDAAGARRHMATHFDSALGRLRRGPQTN</sequence>
<dbReference type="InterPro" id="IPR011711">
    <property type="entry name" value="GntR_C"/>
</dbReference>
<dbReference type="InterPro" id="IPR000524">
    <property type="entry name" value="Tscrpt_reg_HTH_GntR"/>
</dbReference>
<dbReference type="Proteomes" id="UP000236743">
    <property type="component" value="Unassembled WGS sequence"/>
</dbReference>
<evidence type="ECO:0000259" key="4">
    <source>
        <dbReference type="PROSITE" id="PS50949"/>
    </source>
</evidence>
<dbReference type="InterPro" id="IPR036390">
    <property type="entry name" value="WH_DNA-bd_sf"/>
</dbReference>
<proteinExistence type="predicted"/>
<dbReference type="Gene3D" id="1.20.120.530">
    <property type="entry name" value="GntR ligand-binding domain-like"/>
    <property type="match status" value="1"/>
</dbReference>
<evidence type="ECO:0000256" key="2">
    <source>
        <dbReference type="ARBA" id="ARBA00023125"/>
    </source>
</evidence>
<organism evidence="5 6">
    <name type="scientific">Bosea lathyri</name>
    <dbReference type="NCBI Taxonomy" id="1036778"/>
    <lineage>
        <taxon>Bacteria</taxon>
        <taxon>Pseudomonadati</taxon>
        <taxon>Pseudomonadota</taxon>
        <taxon>Alphaproteobacteria</taxon>
        <taxon>Hyphomicrobiales</taxon>
        <taxon>Boseaceae</taxon>
        <taxon>Bosea</taxon>
    </lineage>
</organism>
<dbReference type="SMART" id="SM00345">
    <property type="entry name" value="HTH_GNTR"/>
    <property type="match status" value="1"/>
</dbReference>
<evidence type="ECO:0000256" key="1">
    <source>
        <dbReference type="ARBA" id="ARBA00023015"/>
    </source>
</evidence>
<evidence type="ECO:0000313" key="5">
    <source>
        <dbReference type="EMBL" id="SEF46100.1"/>
    </source>
</evidence>
<dbReference type="GO" id="GO:0003677">
    <property type="term" value="F:DNA binding"/>
    <property type="evidence" value="ECO:0007669"/>
    <property type="project" value="UniProtKB-KW"/>
</dbReference>
<keyword evidence="6" id="KW-1185">Reference proteome</keyword>
<dbReference type="PROSITE" id="PS50949">
    <property type="entry name" value="HTH_GNTR"/>
    <property type="match status" value="1"/>
</dbReference>
<dbReference type="SUPFAM" id="SSF48008">
    <property type="entry name" value="GntR ligand-binding domain-like"/>
    <property type="match status" value="1"/>
</dbReference>
<dbReference type="AlphaFoldDB" id="A0A1H5S6Q0"/>
<feature type="domain" description="HTH gntR-type" evidence="4">
    <location>
        <begin position="14"/>
        <end position="82"/>
    </location>
</feature>
<dbReference type="Gene3D" id="1.10.10.10">
    <property type="entry name" value="Winged helix-like DNA-binding domain superfamily/Winged helix DNA-binding domain"/>
    <property type="match status" value="1"/>
</dbReference>
<dbReference type="Pfam" id="PF00392">
    <property type="entry name" value="GntR"/>
    <property type="match status" value="1"/>
</dbReference>